<dbReference type="EMBL" id="JAPQKS010000006">
    <property type="protein sequence ID" value="KAJ5223957.1"/>
    <property type="molecule type" value="Genomic_DNA"/>
</dbReference>
<keyword evidence="3" id="KW-1185">Reference proteome</keyword>
<feature type="compositionally biased region" description="Low complexity" evidence="1">
    <location>
        <begin position="26"/>
        <end position="46"/>
    </location>
</feature>
<reference evidence="2" key="1">
    <citation type="submission" date="2022-11" db="EMBL/GenBank/DDBJ databases">
        <authorList>
            <person name="Petersen C."/>
        </authorList>
    </citation>
    <scope>NUCLEOTIDE SEQUENCE</scope>
    <source>
        <strain evidence="2">IBT 19713</strain>
    </source>
</reference>
<dbReference type="RefSeq" id="XP_058328140.1">
    <property type="nucleotide sequence ID" value="XM_058477795.1"/>
</dbReference>
<feature type="region of interest" description="Disordered" evidence="1">
    <location>
        <begin position="1"/>
        <end position="69"/>
    </location>
</feature>
<dbReference type="Proteomes" id="UP001150941">
    <property type="component" value="Unassembled WGS sequence"/>
</dbReference>
<comment type="caution">
    <text evidence="2">The sequence shown here is derived from an EMBL/GenBank/DDBJ whole genome shotgun (WGS) entry which is preliminary data.</text>
</comment>
<evidence type="ECO:0000256" key="1">
    <source>
        <dbReference type="SAM" id="MobiDB-lite"/>
    </source>
</evidence>
<dbReference type="GeneID" id="83205098"/>
<feature type="compositionally biased region" description="Basic and acidic residues" evidence="1">
    <location>
        <begin position="57"/>
        <end position="69"/>
    </location>
</feature>
<dbReference type="AlphaFoldDB" id="A0A9W9NPX8"/>
<evidence type="ECO:0000313" key="2">
    <source>
        <dbReference type="EMBL" id="KAJ5223957.1"/>
    </source>
</evidence>
<gene>
    <name evidence="2" type="ORF">N7468_008499</name>
</gene>
<accession>A0A9W9NPX8</accession>
<organism evidence="2 3">
    <name type="scientific">Penicillium chermesinum</name>
    <dbReference type="NCBI Taxonomy" id="63820"/>
    <lineage>
        <taxon>Eukaryota</taxon>
        <taxon>Fungi</taxon>
        <taxon>Dikarya</taxon>
        <taxon>Ascomycota</taxon>
        <taxon>Pezizomycotina</taxon>
        <taxon>Eurotiomycetes</taxon>
        <taxon>Eurotiomycetidae</taxon>
        <taxon>Eurotiales</taxon>
        <taxon>Aspergillaceae</taxon>
        <taxon>Penicillium</taxon>
    </lineage>
</organism>
<sequence length="213" mass="23425">MPIFHRDSAASSSSGSRRSAEAPNHRPSSNIFSSRSSQSSATSSGGSRHRRSSISRHTPEDPSIKAAQERVFRAEAAEREADRALIASKRAVQEARDHVKYLEREAAEEARLAKIKQNQAKSISKRAKPLGQDANQLPNSMILCDREQWTNDVELYAPGYLALEAEGLGGEYPFTSLAAPESVGSIKKQVMTKVLDPSFTHPNFSFITPSRFP</sequence>
<dbReference type="OrthoDB" id="5396831at2759"/>
<protein>
    <submittedName>
        <fullName evidence="2">Uncharacterized protein</fullName>
    </submittedName>
</protein>
<reference evidence="2" key="2">
    <citation type="journal article" date="2023" name="IMA Fungus">
        <title>Comparative genomic study of the Penicillium genus elucidates a diverse pangenome and 15 lateral gene transfer events.</title>
        <authorList>
            <person name="Petersen C."/>
            <person name="Sorensen T."/>
            <person name="Nielsen M.R."/>
            <person name="Sondergaard T.E."/>
            <person name="Sorensen J.L."/>
            <person name="Fitzpatrick D.A."/>
            <person name="Frisvad J.C."/>
            <person name="Nielsen K.L."/>
        </authorList>
    </citation>
    <scope>NUCLEOTIDE SEQUENCE</scope>
    <source>
        <strain evidence="2">IBT 19713</strain>
    </source>
</reference>
<name>A0A9W9NPX8_9EURO</name>
<evidence type="ECO:0000313" key="3">
    <source>
        <dbReference type="Proteomes" id="UP001150941"/>
    </source>
</evidence>
<proteinExistence type="predicted"/>